<name>A0A2D0ALZ5_9BURK</name>
<evidence type="ECO:0000313" key="2">
    <source>
        <dbReference type="EMBL" id="OWQ85244.1"/>
    </source>
</evidence>
<comment type="caution">
    <text evidence="2">The sequence shown here is derived from an EMBL/GenBank/DDBJ whole genome shotgun (WGS) entry which is preliminary data.</text>
</comment>
<feature type="compositionally biased region" description="Low complexity" evidence="1">
    <location>
        <begin position="211"/>
        <end position="248"/>
    </location>
</feature>
<dbReference type="AlphaFoldDB" id="A0A2D0ALZ5"/>
<accession>A0A2D0ALZ5</accession>
<dbReference type="EMBL" id="NIOF01000013">
    <property type="protein sequence ID" value="OWQ85244.1"/>
    <property type="molecule type" value="Genomic_DNA"/>
</dbReference>
<keyword evidence="3" id="KW-1185">Reference proteome</keyword>
<sequence>MLRAAVILLFVANVLVFAWNRGWIAAAAPQAPRLEQQLHPERLALLNQKAVTQLATLSCVELGPLTGEEPARRAAAALTAAGIASSSWQMESTEGAGVWALATIKMPSKDFRERKEDTYRSAKISFEPLQGFPDEQPTLVLSKHDSEAAAQAALDAMTRRNYKGLRVLRLQAPQSQAVFKLTRVDGLQLGKLDAIANPPWGAARKSCEVDAASNGASSSSASAASPSAASTAVGAGSAASRAGISSSR</sequence>
<proteinExistence type="predicted"/>
<evidence type="ECO:0008006" key="4">
    <source>
        <dbReference type="Google" id="ProtNLM"/>
    </source>
</evidence>
<organism evidence="2 3">
    <name type="scientific">Roseateles aquatilis</name>
    <dbReference type="NCBI Taxonomy" id="431061"/>
    <lineage>
        <taxon>Bacteria</taxon>
        <taxon>Pseudomonadati</taxon>
        <taxon>Pseudomonadota</taxon>
        <taxon>Betaproteobacteria</taxon>
        <taxon>Burkholderiales</taxon>
        <taxon>Sphaerotilaceae</taxon>
        <taxon>Roseateles</taxon>
    </lineage>
</organism>
<evidence type="ECO:0000256" key="1">
    <source>
        <dbReference type="SAM" id="MobiDB-lite"/>
    </source>
</evidence>
<dbReference type="Proteomes" id="UP000197468">
    <property type="component" value="Unassembled WGS sequence"/>
</dbReference>
<dbReference type="RefSeq" id="WP_088387092.1">
    <property type="nucleotide sequence ID" value="NZ_NIOF01000013.1"/>
</dbReference>
<evidence type="ECO:0000313" key="3">
    <source>
        <dbReference type="Proteomes" id="UP000197468"/>
    </source>
</evidence>
<reference evidence="2 3" key="1">
    <citation type="journal article" date="2008" name="Int. J. Syst. Evol. Microbiol.">
        <title>Description of Roseateles aquatilis sp. nov. and Roseateles terrae sp. nov., in the class Betaproteobacteria, and emended description of the genus Roseateles.</title>
        <authorList>
            <person name="Gomila M."/>
            <person name="Bowien B."/>
            <person name="Falsen E."/>
            <person name="Moore E.R."/>
            <person name="Lalucat J."/>
        </authorList>
    </citation>
    <scope>NUCLEOTIDE SEQUENCE [LARGE SCALE GENOMIC DNA]</scope>
    <source>
        <strain evidence="2 3">CCUG 48205</strain>
    </source>
</reference>
<feature type="region of interest" description="Disordered" evidence="1">
    <location>
        <begin position="206"/>
        <end position="248"/>
    </location>
</feature>
<dbReference type="OrthoDB" id="9153162at2"/>
<protein>
    <recommendedName>
        <fullName evidence="4">SPOR domain-containing protein</fullName>
    </recommendedName>
</protein>
<gene>
    <name evidence="2" type="ORF">CDN99_22140</name>
</gene>